<protein>
    <submittedName>
        <fullName evidence="1">18665_t:CDS:1</fullName>
    </submittedName>
</protein>
<keyword evidence="2" id="KW-1185">Reference proteome</keyword>
<dbReference type="Proteomes" id="UP000789901">
    <property type="component" value="Unassembled WGS sequence"/>
</dbReference>
<evidence type="ECO:0000313" key="1">
    <source>
        <dbReference type="EMBL" id="CAG8855870.1"/>
    </source>
</evidence>
<dbReference type="EMBL" id="CAJVQB010154024">
    <property type="protein sequence ID" value="CAG8855870.1"/>
    <property type="molecule type" value="Genomic_DNA"/>
</dbReference>
<feature type="non-terminal residue" evidence="1">
    <location>
        <position position="1"/>
    </location>
</feature>
<proteinExistence type="predicted"/>
<sequence>KPWHTRSCPKIEMQHITWEKDNDPENQFQWYIIPEIIDSQKETITKETIIKEETIKKEITIIGKTITTTIEEDITT</sequence>
<reference evidence="1 2" key="1">
    <citation type="submission" date="2021-06" db="EMBL/GenBank/DDBJ databases">
        <authorList>
            <person name="Kallberg Y."/>
            <person name="Tangrot J."/>
            <person name="Rosling A."/>
        </authorList>
    </citation>
    <scope>NUCLEOTIDE SEQUENCE [LARGE SCALE GENOMIC DNA]</scope>
    <source>
        <strain evidence="1 2">120-4 pot B 10/14</strain>
    </source>
</reference>
<accession>A0ABN7XMX3</accession>
<comment type="caution">
    <text evidence="1">The sequence shown here is derived from an EMBL/GenBank/DDBJ whole genome shotgun (WGS) entry which is preliminary data.</text>
</comment>
<organism evidence="1 2">
    <name type="scientific">Gigaspora margarita</name>
    <dbReference type="NCBI Taxonomy" id="4874"/>
    <lineage>
        <taxon>Eukaryota</taxon>
        <taxon>Fungi</taxon>
        <taxon>Fungi incertae sedis</taxon>
        <taxon>Mucoromycota</taxon>
        <taxon>Glomeromycotina</taxon>
        <taxon>Glomeromycetes</taxon>
        <taxon>Diversisporales</taxon>
        <taxon>Gigasporaceae</taxon>
        <taxon>Gigaspora</taxon>
    </lineage>
</organism>
<name>A0ABN7XMX3_GIGMA</name>
<feature type="non-terminal residue" evidence="1">
    <location>
        <position position="76"/>
    </location>
</feature>
<evidence type="ECO:0000313" key="2">
    <source>
        <dbReference type="Proteomes" id="UP000789901"/>
    </source>
</evidence>
<gene>
    <name evidence="1" type="ORF">GMARGA_LOCUS44691</name>
</gene>